<dbReference type="InterPro" id="IPR043131">
    <property type="entry name" value="BCAT-like_N"/>
</dbReference>
<protein>
    <recommendedName>
        <fullName evidence="6">branched-chain-amino-acid transaminase</fullName>
        <ecNumber evidence="6">2.6.1.42</ecNumber>
    </recommendedName>
</protein>
<evidence type="ECO:0000256" key="3">
    <source>
        <dbReference type="ARBA" id="ARBA00004931"/>
    </source>
</evidence>
<comment type="pathway">
    <text evidence="3">Amino-acid biosynthesis; L-valine biosynthesis; L-valine from pyruvate: step 4/4.</text>
</comment>
<keyword evidence="7 12" id="KW-0663">Pyridoxal phosphate</keyword>
<dbReference type="Gene3D" id="3.20.10.10">
    <property type="entry name" value="D-amino Acid Aminotransferase, subunit A, domain 2"/>
    <property type="match status" value="1"/>
</dbReference>
<dbReference type="Gene3D" id="3.30.470.10">
    <property type="match status" value="1"/>
</dbReference>
<evidence type="ECO:0000256" key="7">
    <source>
        <dbReference type="ARBA" id="ARBA00022898"/>
    </source>
</evidence>
<evidence type="ECO:0000256" key="10">
    <source>
        <dbReference type="ARBA" id="ARBA00049229"/>
    </source>
</evidence>
<evidence type="ECO:0000256" key="2">
    <source>
        <dbReference type="ARBA" id="ARBA00004824"/>
    </source>
</evidence>
<evidence type="ECO:0000256" key="6">
    <source>
        <dbReference type="ARBA" id="ARBA00013053"/>
    </source>
</evidence>
<dbReference type="PANTHER" id="PTHR42743:SF11">
    <property type="entry name" value="AMINODEOXYCHORISMATE LYASE"/>
    <property type="match status" value="1"/>
</dbReference>
<dbReference type="PANTHER" id="PTHR42743">
    <property type="entry name" value="AMINO-ACID AMINOTRANSFERASE"/>
    <property type="match status" value="1"/>
</dbReference>
<evidence type="ECO:0000256" key="9">
    <source>
        <dbReference type="ARBA" id="ARBA00048798"/>
    </source>
</evidence>
<evidence type="ECO:0000256" key="12">
    <source>
        <dbReference type="RuleBase" id="RU004516"/>
    </source>
</evidence>
<dbReference type="PROSITE" id="PS00770">
    <property type="entry name" value="AA_TRANSFER_CLASS_4"/>
    <property type="match status" value="1"/>
</dbReference>
<evidence type="ECO:0000256" key="8">
    <source>
        <dbReference type="ARBA" id="ARBA00048212"/>
    </source>
</evidence>
<dbReference type="InterPro" id="IPR043132">
    <property type="entry name" value="BCAT-like_C"/>
</dbReference>
<evidence type="ECO:0000256" key="13">
    <source>
        <dbReference type="SAM" id="Coils"/>
    </source>
</evidence>
<keyword evidence="13" id="KW-0175">Coiled coil</keyword>
<comment type="similarity">
    <text evidence="5 11">Belongs to the class-IV pyridoxal-phosphate-dependent aminotransferase family.</text>
</comment>
<comment type="catalytic activity">
    <reaction evidence="10">
        <text>L-leucine + 2-oxoglutarate = 4-methyl-2-oxopentanoate + L-glutamate</text>
        <dbReference type="Rhea" id="RHEA:18321"/>
        <dbReference type="ChEBI" id="CHEBI:16810"/>
        <dbReference type="ChEBI" id="CHEBI:17865"/>
        <dbReference type="ChEBI" id="CHEBI:29985"/>
        <dbReference type="ChEBI" id="CHEBI:57427"/>
        <dbReference type="EC" id="2.6.1.42"/>
    </reaction>
</comment>
<sequence length="293" mass="31952">MPLICYVNGEFIEAKEAKVSAFDHGFLYGDGIFESLTASGGRIFRLREHLDRLERSARALRLALPETKERIAQIVKEAIRRSEAADVYIRVIVSRGEGYPLLDPRTAPVPTLAVLLHEPSPPAATASTYKAKGGGLRLKTAGVRKTPPECLEPRVKSLNYLNHVLARIEAIEAGCDEAVLLDLRGFVAEAAGENIFIVKEGVLKTPRAHQALDGITRRTVLGIASRAGIPAQETDLTLYDLYTADEAFLTSSFSRVHAVAEVDGRPIPAPGPVTAQLRREILELERTEGEPIA</sequence>
<dbReference type="InterPro" id="IPR036038">
    <property type="entry name" value="Aminotransferase-like"/>
</dbReference>
<proteinExistence type="inferred from homology"/>
<dbReference type="InterPro" id="IPR018300">
    <property type="entry name" value="Aminotrans_IV_CS"/>
</dbReference>
<dbReference type="EC" id="2.6.1.42" evidence="6"/>
<dbReference type="AlphaFoldDB" id="A0A932HWH1"/>
<comment type="caution">
    <text evidence="14">The sequence shown here is derived from an EMBL/GenBank/DDBJ whole genome shotgun (WGS) entry which is preliminary data.</text>
</comment>
<dbReference type="Proteomes" id="UP000782312">
    <property type="component" value="Unassembled WGS sequence"/>
</dbReference>
<dbReference type="EMBL" id="JACPUR010000013">
    <property type="protein sequence ID" value="MBI3126975.1"/>
    <property type="molecule type" value="Genomic_DNA"/>
</dbReference>
<evidence type="ECO:0000256" key="11">
    <source>
        <dbReference type="RuleBase" id="RU004106"/>
    </source>
</evidence>
<dbReference type="GO" id="GO:0046394">
    <property type="term" value="P:carboxylic acid biosynthetic process"/>
    <property type="evidence" value="ECO:0007669"/>
    <property type="project" value="UniProtKB-ARBA"/>
</dbReference>
<gene>
    <name evidence="14" type="ORF">HYZ11_05155</name>
</gene>
<organism evidence="14 15">
    <name type="scientific">Tectimicrobiota bacterium</name>
    <dbReference type="NCBI Taxonomy" id="2528274"/>
    <lineage>
        <taxon>Bacteria</taxon>
        <taxon>Pseudomonadati</taxon>
        <taxon>Nitrospinota/Tectimicrobiota group</taxon>
        <taxon>Candidatus Tectimicrobiota</taxon>
    </lineage>
</organism>
<dbReference type="InterPro" id="IPR001544">
    <property type="entry name" value="Aminotrans_IV"/>
</dbReference>
<keyword evidence="14" id="KW-0808">Transferase</keyword>
<dbReference type="InterPro" id="IPR050571">
    <property type="entry name" value="Class-IV_PLP-Dep_Aminotrnsfr"/>
</dbReference>
<dbReference type="GO" id="GO:0005829">
    <property type="term" value="C:cytosol"/>
    <property type="evidence" value="ECO:0007669"/>
    <property type="project" value="TreeGrafter"/>
</dbReference>
<comment type="catalytic activity">
    <reaction evidence="9">
        <text>L-isoleucine + 2-oxoglutarate = (S)-3-methyl-2-oxopentanoate + L-glutamate</text>
        <dbReference type="Rhea" id="RHEA:24801"/>
        <dbReference type="ChEBI" id="CHEBI:16810"/>
        <dbReference type="ChEBI" id="CHEBI:29985"/>
        <dbReference type="ChEBI" id="CHEBI:35146"/>
        <dbReference type="ChEBI" id="CHEBI:58045"/>
        <dbReference type="EC" id="2.6.1.42"/>
    </reaction>
</comment>
<keyword evidence="14" id="KW-0032">Aminotransferase</keyword>
<evidence type="ECO:0000313" key="14">
    <source>
        <dbReference type="EMBL" id="MBI3126975.1"/>
    </source>
</evidence>
<dbReference type="FunFam" id="3.20.10.10:FF:000002">
    <property type="entry name" value="D-alanine aminotransferase"/>
    <property type="match status" value="1"/>
</dbReference>
<dbReference type="SUPFAM" id="SSF56752">
    <property type="entry name" value="D-aminoacid aminotransferase-like PLP-dependent enzymes"/>
    <property type="match status" value="1"/>
</dbReference>
<comment type="cofactor">
    <cofactor evidence="1 12">
        <name>pyridoxal 5'-phosphate</name>
        <dbReference type="ChEBI" id="CHEBI:597326"/>
    </cofactor>
</comment>
<dbReference type="Pfam" id="PF01063">
    <property type="entry name" value="Aminotran_4"/>
    <property type="match status" value="1"/>
</dbReference>
<accession>A0A932HWH1</accession>
<name>A0A932HWH1_UNCTE</name>
<comment type="catalytic activity">
    <reaction evidence="8">
        <text>L-valine + 2-oxoglutarate = 3-methyl-2-oxobutanoate + L-glutamate</text>
        <dbReference type="Rhea" id="RHEA:24813"/>
        <dbReference type="ChEBI" id="CHEBI:11851"/>
        <dbReference type="ChEBI" id="CHEBI:16810"/>
        <dbReference type="ChEBI" id="CHEBI:29985"/>
        <dbReference type="ChEBI" id="CHEBI:57762"/>
        <dbReference type="EC" id="2.6.1.42"/>
    </reaction>
</comment>
<comment type="pathway">
    <text evidence="2">Amino-acid biosynthesis; L-isoleucine biosynthesis; L-isoleucine from 2-oxobutanoate: step 4/4.</text>
</comment>
<evidence type="ECO:0000313" key="15">
    <source>
        <dbReference type="Proteomes" id="UP000782312"/>
    </source>
</evidence>
<evidence type="ECO:0000256" key="1">
    <source>
        <dbReference type="ARBA" id="ARBA00001933"/>
    </source>
</evidence>
<comment type="pathway">
    <text evidence="4">Amino-acid biosynthesis; L-leucine biosynthesis; L-leucine from 3-methyl-2-oxobutanoate: step 4/4.</text>
</comment>
<evidence type="ECO:0000256" key="4">
    <source>
        <dbReference type="ARBA" id="ARBA00005072"/>
    </source>
</evidence>
<evidence type="ECO:0000256" key="5">
    <source>
        <dbReference type="ARBA" id="ARBA00009320"/>
    </source>
</evidence>
<dbReference type="GO" id="GO:0008652">
    <property type="term" value="P:amino acid biosynthetic process"/>
    <property type="evidence" value="ECO:0007669"/>
    <property type="project" value="UniProtKB-ARBA"/>
</dbReference>
<dbReference type="GO" id="GO:0004084">
    <property type="term" value="F:branched-chain-amino-acid transaminase activity"/>
    <property type="evidence" value="ECO:0007669"/>
    <property type="project" value="UniProtKB-EC"/>
</dbReference>
<feature type="coiled-coil region" evidence="13">
    <location>
        <begin position="43"/>
        <end position="70"/>
    </location>
</feature>
<reference evidence="14" key="1">
    <citation type="submission" date="2020-07" db="EMBL/GenBank/DDBJ databases">
        <title>Huge and variable diversity of episymbiotic CPR bacteria and DPANN archaea in groundwater ecosystems.</title>
        <authorList>
            <person name="He C.Y."/>
            <person name="Keren R."/>
            <person name="Whittaker M."/>
            <person name="Farag I.F."/>
            <person name="Doudna J."/>
            <person name="Cate J.H.D."/>
            <person name="Banfield J.F."/>
        </authorList>
    </citation>
    <scope>NUCLEOTIDE SEQUENCE</scope>
    <source>
        <strain evidence="14">NC_groundwater_763_Ag_S-0.2um_68_21</strain>
    </source>
</reference>